<dbReference type="PROSITE" id="PS50262">
    <property type="entry name" value="G_PROTEIN_RECEP_F1_2"/>
    <property type="match status" value="1"/>
</dbReference>
<feature type="transmembrane region" description="Helical" evidence="9">
    <location>
        <begin position="175"/>
        <end position="195"/>
    </location>
</feature>
<evidence type="ECO:0000256" key="3">
    <source>
        <dbReference type="ARBA" id="ARBA00022989"/>
    </source>
</evidence>
<dbReference type="InterPro" id="IPR000276">
    <property type="entry name" value="GPCR_Rhodpsn"/>
</dbReference>
<comment type="similarity">
    <text evidence="8">Belongs to the G-protein coupled receptor 1 family.</text>
</comment>
<dbReference type="PANTHER" id="PTHR10489">
    <property type="entry name" value="CELL ADHESION MOLECULE"/>
    <property type="match status" value="1"/>
</dbReference>
<dbReference type="InterPro" id="IPR050119">
    <property type="entry name" value="CCR1-9-like"/>
</dbReference>
<feature type="transmembrane region" description="Helical" evidence="9">
    <location>
        <begin position="215"/>
        <end position="235"/>
    </location>
</feature>
<evidence type="ECO:0000259" key="10">
    <source>
        <dbReference type="PROSITE" id="PS50262"/>
    </source>
</evidence>
<keyword evidence="4 8" id="KW-0297">G-protein coupled receptor</keyword>
<comment type="subcellular location">
    <subcellularLocation>
        <location evidence="1">Membrane</location>
        <topology evidence="1">Multi-pass membrane protein</topology>
    </subcellularLocation>
</comment>
<keyword evidence="3 9" id="KW-1133">Transmembrane helix</keyword>
<dbReference type="InterPro" id="IPR017452">
    <property type="entry name" value="GPCR_Rhodpsn_7TM"/>
</dbReference>
<feature type="transmembrane region" description="Helical" evidence="9">
    <location>
        <begin position="255"/>
        <end position="275"/>
    </location>
</feature>
<reference evidence="12" key="1">
    <citation type="submission" date="2016-11" db="UniProtKB">
        <authorList>
            <consortium name="WormBaseParasite"/>
        </authorList>
    </citation>
    <scope>IDENTIFICATION</scope>
</reference>
<evidence type="ECO:0000256" key="5">
    <source>
        <dbReference type="ARBA" id="ARBA00023136"/>
    </source>
</evidence>
<evidence type="ECO:0000256" key="9">
    <source>
        <dbReference type="SAM" id="Phobius"/>
    </source>
</evidence>
<keyword evidence="2 8" id="KW-0812">Transmembrane</keyword>
<name>A0A1I7YIK1_9BILA</name>
<dbReference type="Proteomes" id="UP000095287">
    <property type="component" value="Unplaced"/>
</dbReference>
<keyword evidence="5 9" id="KW-0472">Membrane</keyword>
<evidence type="ECO:0000313" key="12">
    <source>
        <dbReference type="WBParaSite" id="L893_g16743.t1"/>
    </source>
</evidence>
<feature type="transmembrane region" description="Helical" evidence="9">
    <location>
        <begin position="376"/>
        <end position="393"/>
    </location>
</feature>
<evidence type="ECO:0000256" key="6">
    <source>
        <dbReference type="ARBA" id="ARBA00023170"/>
    </source>
</evidence>
<dbReference type="Gene3D" id="1.20.1070.10">
    <property type="entry name" value="Rhodopsin 7-helix transmembrane proteins"/>
    <property type="match status" value="1"/>
</dbReference>
<dbReference type="PANTHER" id="PTHR10489:SF932">
    <property type="entry name" value="G-PROTEIN COUPLED RECEPTORS FAMILY 1 PROFILE DOMAIN-CONTAINING PROTEIN"/>
    <property type="match status" value="1"/>
</dbReference>
<keyword evidence="7 8" id="KW-0807">Transducer</keyword>
<dbReference type="GO" id="GO:0004930">
    <property type="term" value="F:G protein-coupled receptor activity"/>
    <property type="evidence" value="ECO:0007669"/>
    <property type="project" value="UniProtKB-KW"/>
</dbReference>
<dbReference type="PRINTS" id="PR00237">
    <property type="entry name" value="GPCRRHODOPSN"/>
</dbReference>
<evidence type="ECO:0000256" key="1">
    <source>
        <dbReference type="ARBA" id="ARBA00004141"/>
    </source>
</evidence>
<protein>
    <submittedName>
        <fullName evidence="12">G_PROTEIN_RECEP_F1_2 domain-containing protein</fullName>
    </submittedName>
</protein>
<dbReference type="WBParaSite" id="L893_g16743.t1">
    <property type="protein sequence ID" value="L893_g16743.t1"/>
    <property type="gene ID" value="L893_g16743"/>
</dbReference>
<feature type="transmembrane region" description="Helical" evidence="9">
    <location>
        <begin position="320"/>
        <end position="345"/>
    </location>
</feature>
<accession>A0A1I7YIK1</accession>
<proteinExistence type="inferred from homology"/>
<evidence type="ECO:0000256" key="2">
    <source>
        <dbReference type="ARBA" id="ARBA00022692"/>
    </source>
</evidence>
<keyword evidence="11" id="KW-1185">Reference proteome</keyword>
<evidence type="ECO:0000256" key="7">
    <source>
        <dbReference type="ARBA" id="ARBA00023224"/>
    </source>
</evidence>
<evidence type="ECO:0000256" key="4">
    <source>
        <dbReference type="ARBA" id="ARBA00023040"/>
    </source>
</evidence>
<keyword evidence="6 8" id="KW-0675">Receptor</keyword>
<feature type="domain" description="G-protein coupled receptors family 1 profile" evidence="10">
    <location>
        <begin position="140"/>
        <end position="433"/>
    </location>
</feature>
<organism evidence="11 12">
    <name type="scientific">Steinernema glaseri</name>
    <dbReference type="NCBI Taxonomy" id="37863"/>
    <lineage>
        <taxon>Eukaryota</taxon>
        <taxon>Metazoa</taxon>
        <taxon>Ecdysozoa</taxon>
        <taxon>Nematoda</taxon>
        <taxon>Chromadorea</taxon>
        <taxon>Rhabditida</taxon>
        <taxon>Tylenchina</taxon>
        <taxon>Panagrolaimomorpha</taxon>
        <taxon>Strongyloidoidea</taxon>
        <taxon>Steinernematidae</taxon>
        <taxon>Steinernema</taxon>
    </lineage>
</organism>
<dbReference type="SUPFAM" id="SSF81321">
    <property type="entry name" value="Family A G protein-coupled receptor-like"/>
    <property type="match status" value="1"/>
</dbReference>
<feature type="transmembrane region" description="Helical" evidence="9">
    <location>
        <begin position="413"/>
        <end position="436"/>
    </location>
</feature>
<dbReference type="PROSITE" id="PS00237">
    <property type="entry name" value="G_PROTEIN_RECEP_F1_1"/>
    <property type="match status" value="1"/>
</dbReference>
<dbReference type="GO" id="GO:0016020">
    <property type="term" value="C:membrane"/>
    <property type="evidence" value="ECO:0007669"/>
    <property type="project" value="UniProtKB-SubCell"/>
</dbReference>
<sequence length="481" mass="54509">MAHMLTVRYRTYIKVGSSTRVNSPTGQAEHPTSAHVAIVAAVILRESVFFIHNLFLFNFYLAIVLSRDCRSTSEVLRGPWMIALDLLKTKTASTAARNMSNDTDYLFDETDTDDLQAARRTLRITFATAYGMLFVAGTIGNGIVIAMICNVMTTMSRTARWRGRRRVSVSSTRHVFIYVLGLSIVDLLVILHLPFLIVDMLHGQWIFGTAMCKLYWFGECVNKLLSSFLMTVLSWDRYLAVCSPIKSFRVRSNSVAITVVLSCSILAIILLFPVLQESTVVKVNKHSGLPLFEGTEELRMSDLHGTTISKCVFDAGSPLFMMYTFFAGYMIPALLITAFYLQVIVRLHKNARTVRRHGLHSKIQPSRRVQQVTKRIVAVILFYFFCWTPQWTLNILSQFSLITVTWSTLTLSSIFFAAHLLVCFNSAANPVLYALINRELRQQHVIAMLRRRQSISNATHAAVEFIEKHSHHRGGVTKFDF</sequence>
<evidence type="ECO:0000256" key="8">
    <source>
        <dbReference type="RuleBase" id="RU000688"/>
    </source>
</evidence>
<feature type="transmembrane region" description="Helical" evidence="9">
    <location>
        <begin position="48"/>
        <end position="66"/>
    </location>
</feature>
<dbReference type="AlphaFoldDB" id="A0A1I7YIK1"/>
<evidence type="ECO:0000313" key="11">
    <source>
        <dbReference type="Proteomes" id="UP000095287"/>
    </source>
</evidence>
<dbReference type="SMART" id="SM01381">
    <property type="entry name" value="7TM_GPCR_Srsx"/>
    <property type="match status" value="1"/>
</dbReference>
<dbReference type="Pfam" id="PF00001">
    <property type="entry name" value="7tm_1"/>
    <property type="match status" value="1"/>
</dbReference>
<feature type="transmembrane region" description="Helical" evidence="9">
    <location>
        <begin position="129"/>
        <end position="154"/>
    </location>
</feature>